<sequence>MDGGAQALIRPFARRDVAQVLDLMRALAVFEGYIDRFQVSEADLIEHGLGPSPRFGLFVAELAGHVVGIAVHYIIPWTFDLKPTLVLKELFVAAEARGLGVGRALMTAIVEHAARIGAPRVNWLVLAGNERAKRFYESLGGQHDIMWEPWTMAPNALNDSRLD</sequence>
<dbReference type="AlphaFoldDB" id="A0A2T5G0Q3"/>
<gene>
    <name evidence="4" type="ORF">CLG96_00685</name>
</gene>
<comment type="caution">
    <text evidence="4">The sequence shown here is derived from an EMBL/GenBank/DDBJ whole genome shotgun (WGS) entry which is preliminary data.</text>
</comment>
<dbReference type="InterPro" id="IPR051016">
    <property type="entry name" value="Diverse_Substrate_AcTransf"/>
</dbReference>
<dbReference type="SUPFAM" id="SSF55729">
    <property type="entry name" value="Acyl-CoA N-acyltransferases (Nat)"/>
    <property type="match status" value="1"/>
</dbReference>
<feature type="domain" description="N-acetyltransferase" evidence="3">
    <location>
        <begin position="7"/>
        <end position="157"/>
    </location>
</feature>
<dbReference type="Gene3D" id="3.40.630.30">
    <property type="match status" value="1"/>
</dbReference>
<accession>A0A2T5G0Q3</accession>
<evidence type="ECO:0000313" key="5">
    <source>
        <dbReference type="Proteomes" id="UP000244162"/>
    </source>
</evidence>
<keyword evidence="5" id="KW-1185">Reference proteome</keyword>
<dbReference type="CDD" id="cd04301">
    <property type="entry name" value="NAT_SF"/>
    <property type="match status" value="1"/>
</dbReference>
<dbReference type="RefSeq" id="WP_107965950.1">
    <property type="nucleotide sequence ID" value="NZ_NWBU01000004.1"/>
</dbReference>
<protein>
    <recommendedName>
        <fullName evidence="3">N-acetyltransferase domain-containing protein</fullName>
    </recommendedName>
</protein>
<dbReference type="PANTHER" id="PTHR10545:SF29">
    <property type="entry name" value="GH14572P-RELATED"/>
    <property type="match status" value="1"/>
</dbReference>
<reference evidence="4 5" key="1">
    <citation type="submission" date="2017-09" db="EMBL/GenBank/DDBJ databases">
        <title>Sphingomonas panjinensis sp.nov., isolated from oil-contaminated soil.</title>
        <authorList>
            <person name="Wang L."/>
            <person name="Chen L."/>
        </authorList>
    </citation>
    <scope>NUCLEOTIDE SEQUENCE [LARGE SCALE GENOMIC DNA]</scope>
    <source>
        <strain evidence="4 5">FW-11</strain>
    </source>
</reference>
<evidence type="ECO:0000313" key="4">
    <source>
        <dbReference type="EMBL" id="PTQ12713.1"/>
    </source>
</evidence>
<dbReference type="Proteomes" id="UP000244162">
    <property type="component" value="Unassembled WGS sequence"/>
</dbReference>
<name>A0A2T5G0Q3_9SPHN</name>
<keyword evidence="1" id="KW-0808">Transferase</keyword>
<dbReference type="PANTHER" id="PTHR10545">
    <property type="entry name" value="DIAMINE N-ACETYLTRANSFERASE"/>
    <property type="match status" value="1"/>
</dbReference>
<dbReference type="GO" id="GO:0008080">
    <property type="term" value="F:N-acetyltransferase activity"/>
    <property type="evidence" value="ECO:0007669"/>
    <property type="project" value="TreeGrafter"/>
</dbReference>
<organism evidence="4 5">
    <name type="scientific">Sphingomonas oleivorans</name>
    <dbReference type="NCBI Taxonomy" id="1735121"/>
    <lineage>
        <taxon>Bacteria</taxon>
        <taxon>Pseudomonadati</taxon>
        <taxon>Pseudomonadota</taxon>
        <taxon>Alphaproteobacteria</taxon>
        <taxon>Sphingomonadales</taxon>
        <taxon>Sphingomonadaceae</taxon>
        <taxon>Sphingomonas</taxon>
    </lineage>
</organism>
<evidence type="ECO:0000259" key="3">
    <source>
        <dbReference type="PROSITE" id="PS51186"/>
    </source>
</evidence>
<dbReference type="PROSITE" id="PS51186">
    <property type="entry name" value="GNAT"/>
    <property type="match status" value="1"/>
</dbReference>
<keyword evidence="2" id="KW-0012">Acyltransferase</keyword>
<evidence type="ECO:0000256" key="1">
    <source>
        <dbReference type="ARBA" id="ARBA00022679"/>
    </source>
</evidence>
<proteinExistence type="predicted"/>
<dbReference type="Pfam" id="PF00583">
    <property type="entry name" value="Acetyltransf_1"/>
    <property type="match status" value="1"/>
</dbReference>
<evidence type="ECO:0000256" key="2">
    <source>
        <dbReference type="ARBA" id="ARBA00023315"/>
    </source>
</evidence>
<dbReference type="OrthoDB" id="9805924at2"/>
<dbReference type="InterPro" id="IPR016181">
    <property type="entry name" value="Acyl_CoA_acyltransferase"/>
</dbReference>
<dbReference type="EMBL" id="NWBU01000004">
    <property type="protein sequence ID" value="PTQ12713.1"/>
    <property type="molecule type" value="Genomic_DNA"/>
</dbReference>
<dbReference type="InterPro" id="IPR000182">
    <property type="entry name" value="GNAT_dom"/>
</dbReference>